<keyword evidence="1" id="KW-0862">Zinc</keyword>
<dbReference type="OrthoDB" id="6436077at2759"/>
<dbReference type="AlphaFoldDB" id="A0A4Y2MEZ2"/>
<dbReference type="SMART" id="SM00355">
    <property type="entry name" value="ZnF_C2H2"/>
    <property type="match status" value="4"/>
</dbReference>
<dbReference type="PROSITE" id="PS00028">
    <property type="entry name" value="ZINC_FINGER_C2H2_1"/>
    <property type="match status" value="1"/>
</dbReference>
<feature type="region of interest" description="Disordered" evidence="2">
    <location>
        <begin position="215"/>
        <end position="309"/>
    </location>
</feature>
<organism evidence="5 6">
    <name type="scientific">Araneus ventricosus</name>
    <name type="common">Orbweaver spider</name>
    <name type="synonym">Epeira ventricosa</name>
    <dbReference type="NCBI Taxonomy" id="182803"/>
    <lineage>
        <taxon>Eukaryota</taxon>
        <taxon>Metazoa</taxon>
        <taxon>Ecdysozoa</taxon>
        <taxon>Arthropoda</taxon>
        <taxon>Chelicerata</taxon>
        <taxon>Arachnida</taxon>
        <taxon>Araneae</taxon>
        <taxon>Araneomorphae</taxon>
        <taxon>Entelegynae</taxon>
        <taxon>Araneoidea</taxon>
        <taxon>Araneidae</taxon>
        <taxon>Araneus</taxon>
    </lineage>
</organism>
<protein>
    <submittedName>
        <fullName evidence="5">Retrovirus-related Pol polyprotein from type-1 retrotransposable element R2</fullName>
    </submittedName>
</protein>
<dbReference type="PROSITE" id="PS50878">
    <property type="entry name" value="RT_POL"/>
    <property type="match status" value="1"/>
</dbReference>
<accession>A0A4Y2MEZ2</accession>
<feature type="domain" description="Reverse transcriptase" evidence="4">
    <location>
        <begin position="721"/>
        <end position="976"/>
    </location>
</feature>
<dbReference type="InterPro" id="IPR000477">
    <property type="entry name" value="RT_dom"/>
</dbReference>
<evidence type="ECO:0000259" key="3">
    <source>
        <dbReference type="PROSITE" id="PS50157"/>
    </source>
</evidence>
<feature type="compositionally biased region" description="Basic residues" evidence="2">
    <location>
        <begin position="216"/>
        <end position="226"/>
    </location>
</feature>
<dbReference type="EMBL" id="BGPR01007215">
    <property type="protein sequence ID" value="GBN25199.1"/>
    <property type="molecule type" value="Genomic_DNA"/>
</dbReference>
<dbReference type="PROSITE" id="PS50157">
    <property type="entry name" value="ZINC_FINGER_C2H2_2"/>
    <property type="match status" value="1"/>
</dbReference>
<dbReference type="GO" id="GO:0008270">
    <property type="term" value="F:zinc ion binding"/>
    <property type="evidence" value="ECO:0007669"/>
    <property type="project" value="UniProtKB-KW"/>
</dbReference>
<feature type="compositionally biased region" description="Basic and acidic residues" evidence="2">
    <location>
        <begin position="227"/>
        <end position="240"/>
    </location>
</feature>
<keyword evidence="1" id="KW-0863">Zinc-finger</keyword>
<keyword evidence="1" id="KW-0479">Metal-binding</keyword>
<keyword evidence="6" id="KW-1185">Reference proteome</keyword>
<proteinExistence type="predicted"/>
<dbReference type="GO" id="GO:0071897">
    <property type="term" value="P:DNA biosynthetic process"/>
    <property type="evidence" value="ECO:0007669"/>
    <property type="project" value="UniProtKB-ARBA"/>
</dbReference>
<dbReference type="InterPro" id="IPR013087">
    <property type="entry name" value="Znf_C2H2_type"/>
</dbReference>
<evidence type="ECO:0000256" key="2">
    <source>
        <dbReference type="SAM" id="MobiDB-lite"/>
    </source>
</evidence>
<feature type="compositionally biased region" description="Polar residues" evidence="2">
    <location>
        <begin position="257"/>
        <end position="302"/>
    </location>
</feature>
<dbReference type="SUPFAM" id="SSF56672">
    <property type="entry name" value="DNA/RNA polymerases"/>
    <property type="match status" value="1"/>
</dbReference>
<dbReference type="PANTHER" id="PTHR19446">
    <property type="entry name" value="REVERSE TRANSCRIPTASES"/>
    <property type="match status" value="1"/>
</dbReference>
<sequence length="1175" mass="132946">MYGQLHDIPDKQADHADLRHSLVNEDDTSIHEHDNSHQNSCVTMNDIIEALGHNEPNDNPADKRGSENINIDNAEGSVLELCPTEEETRELENDPIDDLLDSFPDCSGLPPSKAFQNAVPSGRIISDIPDTFCKECKVEYMEVETYRKHRLRVHGEICDPTPYEPTYLCTACGRTWSSLQYRREHNCPNVRRSSHICNMCRRDCRTAKGLREHLLRVHHIQPKRRAREVSESQRGPDDLPSRSNNRLNSANHEDPDNITTHVDSNAHTRQASPQSGESSGYGTDNTFNAIHSGNTLNGSGDSENSDDPPPIVNVAGRSVSNILVNNTNDGINYVLVNNRNTSDNSNTHEDTDISTCPTANVRTGDTLHLLFPSIDPMKCPEDGCGKVYSSQSWSSNKSDLKRHLREHHKILIKHSRFWCSLCQDPIDRPSKHACLQNHNLMIFTTESLRFPCNICVRAFPSELGLRNHVQNHKKKEAQSQQPDLVVPKIVKRPMRKKRNEPPVPLPPEEEDTNIVNAENALAPSLATEHEDAILNREPQQEESIFAIYLRRFRSMEQADLTEEHFHAFEELVDQYCTDTRAAIVKQFSSSRTVILNSDNSDPITHSSPADDAPTIQRMYRRNKKRAVREISGQQGEKCTVDPARIHAHFSATWSPGTSDREYYPECDEHRVEVLDRPLTIAEVSRKLRSADNTSPGPDKITYNHWRKTENSVKTLTSIFNLCIFFKRIPASWKKSTTILLPKTGDPSDLRNWRPIALSNTIYKLFAKCLATRFSNWCSRYSVLSHCQKGFLPFDGVMEHNFSLQYRKIKARKTKKDLCITWLDVSNAFGDIPHSAILDALNAAKTGDAFRDLITDFYTDCTTQILAQNTRTEEIGIRRGVKQGCPLSGILFNLTIDPSLRRIQGDAADHKILAFADDIALIAESPSELQEMLDSISSDFKKISLQFNPNKSVAFHLATATPVGTRVTEFLLGGVRLKTIEEFEFHKFLGTPFGYNPVRNLNNLSEIAKLGESILTSLLAPWQRLDALKCFVFPAMQFAMRTNQYLKLHYKAIDREFRKGIKQTLNLPSQASNKFLYGSRKLGCCAIPIAAEEMDLNLIDTAFKLLTSIDSTVQNNAINQLTACVRFRNRSTPTDEDLGKYLSGEIHENFLPHSNDFSSIWTAARFLQSTWCLLDD</sequence>
<dbReference type="Proteomes" id="UP000499080">
    <property type="component" value="Unassembled WGS sequence"/>
</dbReference>
<comment type="caution">
    <text evidence="5">The sequence shown here is derived from an EMBL/GenBank/DDBJ whole genome shotgun (WGS) entry which is preliminary data.</text>
</comment>
<feature type="compositionally biased region" description="Polar residues" evidence="2">
    <location>
        <begin position="241"/>
        <end position="250"/>
    </location>
</feature>
<reference evidence="5 6" key="1">
    <citation type="journal article" date="2019" name="Sci. Rep.">
        <title>Orb-weaving spider Araneus ventricosus genome elucidates the spidroin gene catalogue.</title>
        <authorList>
            <person name="Kono N."/>
            <person name="Nakamura H."/>
            <person name="Ohtoshi R."/>
            <person name="Moran D.A.P."/>
            <person name="Shinohara A."/>
            <person name="Yoshida Y."/>
            <person name="Fujiwara M."/>
            <person name="Mori M."/>
            <person name="Tomita M."/>
            <person name="Arakawa K."/>
        </authorList>
    </citation>
    <scope>NUCLEOTIDE SEQUENCE [LARGE SCALE GENOMIC DNA]</scope>
</reference>
<dbReference type="InterPro" id="IPR043502">
    <property type="entry name" value="DNA/RNA_pol_sf"/>
</dbReference>
<gene>
    <name evidence="5" type="primary">PO21_17</name>
    <name evidence="5" type="ORF">AVEN_114245_1</name>
</gene>
<feature type="region of interest" description="Disordered" evidence="2">
    <location>
        <begin position="51"/>
        <end position="74"/>
    </location>
</feature>
<evidence type="ECO:0000256" key="1">
    <source>
        <dbReference type="PROSITE-ProRule" id="PRU00042"/>
    </source>
</evidence>
<evidence type="ECO:0000313" key="6">
    <source>
        <dbReference type="Proteomes" id="UP000499080"/>
    </source>
</evidence>
<name>A0A4Y2MEZ2_ARAVE</name>
<dbReference type="CDD" id="cd01650">
    <property type="entry name" value="RT_nLTR_like"/>
    <property type="match status" value="1"/>
</dbReference>
<evidence type="ECO:0000259" key="4">
    <source>
        <dbReference type="PROSITE" id="PS50878"/>
    </source>
</evidence>
<evidence type="ECO:0000313" key="5">
    <source>
        <dbReference type="EMBL" id="GBN25199.1"/>
    </source>
</evidence>
<feature type="domain" description="C2H2-type" evidence="3">
    <location>
        <begin position="450"/>
        <end position="477"/>
    </location>
</feature>
<dbReference type="Gene3D" id="3.30.160.60">
    <property type="entry name" value="Classic Zinc Finger"/>
    <property type="match status" value="1"/>
</dbReference>
<dbReference type="Pfam" id="PF00078">
    <property type="entry name" value="RVT_1"/>
    <property type="match status" value="1"/>
</dbReference>